<evidence type="ECO:0000256" key="2">
    <source>
        <dbReference type="SAM" id="MobiDB-lite"/>
    </source>
</evidence>
<dbReference type="PANTHER" id="PTHR40422:SF1">
    <property type="entry name" value="TRANSLATION MACHINERY-ASSOCIATED PROTEIN 17"/>
    <property type="match status" value="1"/>
</dbReference>
<dbReference type="Proteomes" id="UP000076871">
    <property type="component" value="Unassembled WGS sequence"/>
</dbReference>
<dbReference type="GeneID" id="63824526"/>
<name>A0A165I263_9APHY</name>
<sequence>MDYRPRYSQPFTFAEVVQLDVAVITEEIARLQNSLAHLRRTQEELRAASDASPDPELIKIMEENEVVIGSQQERIRMLKMALTEKGIRMGSHYDLPQEGASQGTVLDAPLQAQHAPAPSTESERVDEHDEDGGIHL</sequence>
<dbReference type="OrthoDB" id="548474at2759"/>
<proteinExistence type="predicted"/>
<dbReference type="PANTHER" id="PTHR40422">
    <property type="entry name" value="TRANSLATION MACHINERY-ASSOCIATED PROTEIN 17"/>
    <property type="match status" value="1"/>
</dbReference>
<dbReference type="GO" id="GO:0030674">
    <property type="term" value="F:protein-macromolecule adaptor activity"/>
    <property type="evidence" value="ECO:0007669"/>
    <property type="project" value="TreeGrafter"/>
</dbReference>
<accession>A0A165I263</accession>
<dbReference type="InterPro" id="IPR038966">
    <property type="entry name" value="TMA17"/>
</dbReference>
<dbReference type="STRING" id="1314785.A0A165I263"/>
<evidence type="ECO:0000313" key="4">
    <source>
        <dbReference type="Proteomes" id="UP000076871"/>
    </source>
</evidence>
<evidence type="ECO:0000313" key="3">
    <source>
        <dbReference type="EMBL" id="KZT12494.1"/>
    </source>
</evidence>
<gene>
    <name evidence="3" type="ORF">LAESUDRAFT_718755</name>
</gene>
<evidence type="ECO:0000256" key="1">
    <source>
        <dbReference type="SAM" id="Coils"/>
    </source>
</evidence>
<protein>
    <submittedName>
        <fullName evidence="3">Uncharacterized protein</fullName>
    </submittedName>
</protein>
<keyword evidence="4" id="KW-1185">Reference proteome</keyword>
<dbReference type="InParanoid" id="A0A165I263"/>
<dbReference type="RefSeq" id="XP_040770004.1">
    <property type="nucleotide sequence ID" value="XM_040907497.1"/>
</dbReference>
<reference evidence="3 4" key="1">
    <citation type="journal article" date="2016" name="Mol. Biol. Evol.">
        <title>Comparative Genomics of Early-Diverging Mushroom-Forming Fungi Provides Insights into the Origins of Lignocellulose Decay Capabilities.</title>
        <authorList>
            <person name="Nagy L.G."/>
            <person name="Riley R."/>
            <person name="Tritt A."/>
            <person name="Adam C."/>
            <person name="Daum C."/>
            <person name="Floudas D."/>
            <person name="Sun H."/>
            <person name="Yadav J.S."/>
            <person name="Pangilinan J."/>
            <person name="Larsson K.H."/>
            <person name="Matsuura K."/>
            <person name="Barry K."/>
            <person name="Labutti K."/>
            <person name="Kuo R."/>
            <person name="Ohm R.A."/>
            <person name="Bhattacharya S.S."/>
            <person name="Shirouzu T."/>
            <person name="Yoshinaga Y."/>
            <person name="Martin F.M."/>
            <person name="Grigoriev I.V."/>
            <person name="Hibbett D.S."/>
        </authorList>
    </citation>
    <scope>NUCLEOTIDE SEQUENCE [LARGE SCALE GENOMIC DNA]</scope>
    <source>
        <strain evidence="3 4">93-53</strain>
    </source>
</reference>
<feature type="region of interest" description="Disordered" evidence="2">
    <location>
        <begin position="92"/>
        <end position="136"/>
    </location>
</feature>
<dbReference type="AlphaFoldDB" id="A0A165I263"/>
<feature type="compositionally biased region" description="Basic and acidic residues" evidence="2">
    <location>
        <begin position="121"/>
        <end position="136"/>
    </location>
</feature>
<keyword evidence="1" id="KW-0175">Coiled coil</keyword>
<dbReference type="GO" id="GO:0070682">
    <property type="term" value="P:proteasome regulatory particle assembly"/>
    <property type="evidence" value="ECO:0007669"/>
    <property type="project" value="InterPro"/>
</dbReference>
<organism evidence="3 4">
    <name type="scientific">Laetiporus sulphureus 93-53</name>
    <dbReference type="NCBI Taxonomy" id="1314785"/>
    <lineage>
        <taxon>Eukaryota</taxon>
        <taxon>Fungi</taxon>
        <taxon>Dikarya</taxon>
        <taxon>Basidiomycota</taxon>
        <taxon>Agaricomycotina</taxon>
        <taxon>Agaricomycetes</taxon>
        <taxon>Polyporales</taxon>
        <taxon>Laetiporus</taxon>
    </lineage>
</organism>
<feature type="coiled-coil region" evidence="1">
    <location>
        <begin position="21"/>
        <end position="48"/>
    </location>
</feature>
<dbReference type="EMBL" id="KV427605">
    <property type="protein sequence ID" value="KZT12494.1"/>
    <property type="molecule type" value="Genomic_DNA"/>
</dbReference>